<name>A0AAV9PSE2_9PEZI</name>
<evidence type="ECO:0000313" key="3">
    <source>
        <dbReference type="Proteomes" id="UP001345827"/>
    </source>
</evidence>
<sequence>MSYWDICSIVALPLRPCRAHDCFTRLWDLRYGQFGRHLHCFGAAPRYPSTSVPRYWRPLLPKTTIVYIGPRLSSRSLSSARIAKHDAAPSQAWIPFVSPAVSEKPTSAVTRGGASKSAKNQKKNPEHWISLLEKFLPGDLRLSFQQESRTIFDERTDFEDVLKIVHDAKSSAGVDILAYMALTKHRYKAVIHLADTLLKPVQMLAEESTDEQLPSNIVWPRYTLSQLVREPVELDAESYVKRPSAAILVQSSNNQDIERNHERVMPLLWPFLAELVITSVQRPAAEAKQIMYTVHQIIARIHHVGLIPASVYTHSVPQAPTTIQYPPILSLLRSRILSTLSDAVWQAHQDEAIARANSEGLSRQDPVASEVLPGGRFRRKLRELGPEVWIEFILWCCVEGGYPSAGARIIGALRKDVDFPWYAVHWTSGGQGTENSIPPIDWERIRRQPEGALGGSEAYIREKPTLEIPSRTISVEVVLALVDCLINSVDSVNLRTTTGVATRISEVLAFLEPHGLTPAYFDYLAVRLLQTENFRLRTNPHALDHWVSIVSRLRSLQTVKARLFRSPTLLFEYILEHTGLHPGLFHQVLQAYVEANLATKGVDTLTHIQRLVDASKLEAIGEFLSGGVPPLDGFFTSRPAKRHTEYVDSYGQLPEYKLPLVISLVTNAKLFGLSDWLLHSPDVDGPLIPTEIRGRPSIAIGLSRHAIAKDDLFLLRSVIEQSTGSNRKPTVNLLRALANAQIHFRAWDDVSFLLRRLRISEAGGYSPSIVANLAATMLRLEAESASQKKDVAIQDFRQAEALLSDMLSGRYDSPKSDFTIIQRKSFKQQVSFILRLLHAIPDSGLKEIAAQHLPKFPVSNSPNLERDAFNTVLSAVVETRGSLEGRRLWDIFCTPPNQSSLTIGSTQSAGSHSAEVQVHDGAPENSDDLSSSGLLTTDDWSGAQLSTAGSILRDERIEIPFTGFTHPYLDPRDYESPTPSSLMTEDDTTAIPFESALPNGLAAGDSPESPIVVPDLQTLQILVNAALAEKAAKNGLSKEQQTQLDNILAWAASVAKGWGLASRDIEAELNIPAAFHGFFLSPYPSLSRKRQIFKDKHKALDVSTYFTRGALRPKLPTIRYGSRKEYLLGSSKDKD</sequence>
<protein>
    <submittedName>
        <fullName evidence="2">Uncharacterized protein</fullName>
    </submittedName>
</protein>
<feature type="compositionally biased region" description="Polar residues" evidence="1">
    <location>
        <begin position="901"/>
        <end position="911"/>
    </location>
</feature>
<comment type="caution">
    <text evidence="2">The sequence shown here is derived from an EMBL/GenBank/DDBJ whole genome shotgun (WGS) entry which is preliminary data.</text>
</comment>
<evidence type="ECO:0000313" key="2">
    <source>
        <dbReference type="EMBL" id="KAK5527963.1"/>
    </source>
</evidence>
<feature type="region of interest" description="Disordered" evidence="1">
    <location>
        <begin position="901"/>
        <end position="936"/>
    </location>
</feature>
<accession>A0AAV9PSE2</accession>
<gene>
    <name evidence="2" type="ORF">LTR25_010762</name>
</gene>
<dbReference type="AlphaFoldDB" id="A0AAV9PSE2"/>
<evidence type="ECO:0000256" key="1">
    <source>
        <dbReference type="SAM" id="MobiDB-lite"/>
    </source>
</evidence>
<dbReference type="Proteomes" id="UP001345827">
    <property type="component" value="Unassembled WGS sequence"/>
</dbReference>
<dbReference type="EMBL" id="JAXLQG010000030">
    <property type="protein sequence ID" value="KAK5527963.1"/>
    <property type="molecule type" value="Genomic_DNA"/>
</dbReference>
<keyword evidence="3" id="KW-1185">Reference proteome</keyword>
<proteinExistence type="predicted"/>
<reference evidence="2 3" key="1">
    <citation type="submission" date="2023-06" db="EMBL/GenBank/DDBJ databases">
        <title>Black Yeasts Isolated from many extreme environments.</title>
        <authorList>
            <person name="Coleine C."/>
            <person name="Stajich J.E."/>
            <person name="Selbmann L."/>
        </authorList>
    </citation>
    <scope>NUCLEOTIDE SEQUENCE [LARGE SCALE GENOMIC DNA]</scope>
    <source>
        <strain evidence="2 3">CCFEE 5887</strain>
    </source>
</reference>
<organism evidence="2 3">
    <name type="scientific">Vermiconidia calcicola</name>
    <dbReference type="NCBI Taxonomy" id="1690605"/>
    <lineage>
        <taxon>Eukaryota</taxon>
        <taxon>Fungi</taxon>
        <taxon>Dikarya</taxon>
        <taxon>Ascomycota</taxon>
        <taxon>Pezizomycotina</taxon>
        <taxon>Dothideomycetes</taxon>
        <taxon>Dothideomycetidae</taxon>
        <taxon>Mycosphaerellales</taxon>
        <taxon>Extremaceae</taxon>
        <taxon>Vermiconidia</taxon>
    </lineage>
</organism>